<comment type="caution">
    <text evidence="1">The sequence shown here is derived from an EMBL/GenBank/DDBJ whole genome shotgun (WGS) entry which is preliminary data.</text>
</comment>
<organism evidence="1 2">
    <name type="scientific">Ranatra chinensis</name>
    <dbReference type="NCBI Taxonomy" id="642074"/>
    <lineage>
        <taxon>Eukaryota</taxon>
        <taxon>Metazoa</taxon>
        <taxon>Ecdysozoa</taxon>
        <taxon>Arthropoda</taxon>
        <taxon>Hexapoda</taxon>
        <taxon>Insecta</taxon>
        <taxon>Pterygota</taxon>
        <taxon>Neoptera</taxon>
        <taxon>Paraneoptera</taxon>
        <taxon>Hemiptera</taxon>
        <taxon>Heteroptera</taxon>
        <taxon>Panheteroptera</taxon>
        <taxon>Nepomorpha</taxon>
        <taxon>Nepidae</taxon>
        <taxon>Ranatrinae</taxon>
        <taxon>Ranatra</taxon>
    </lineage>
</organism>
<dbReference type="AlphaFoldDB" id="A0ABD0Y363"/>
<reference evidence="1 2" key="1">
    <citation type="submission" date="2024-07" db="EMBL/GenBank/DDBJ databases">
        <title>Chromosome-level genome assembly of the water stick insect Ranatra chinensis (Heteroptera: Nepidae).</title>
        <authorList>
            <person name="Liu X."/>
        </authorList>
    </citation>
    <scope>NUCLEOTIDE SEQUENCE [LARGE SCALE GENOMIC DNA]</scope>
    <source>
        <strain evidence="1">Cailab_2021Rc</strain>
        <tissue evidence="1">Muscle</tissue>
    </source>
</reference>
<evidence type="ECO:0000313" key="1">
    <source>
        <dbReference type="EMBL" id="KAL1117657.1"/>
    </source>
</evidence>
<proteinExistence type="predicted"/>
<protein>
    <recommendedName>
        <fullName evidence="3">Reverse transcriptase domain-containing protein</fullName>
    </recommendedName>
</protein>
<dbReference type="InterPro" id="IPR038765">
    <property type="entry name" value="Papain-like_cys_pep_sf"/>
</dbReference>
<dbReference type="Proteomes" id="UP001558652">
    <property type="component" value="Unassembled WGS sequence"/>
</dbReference>
<evidence type="ECO:0000313" key="2">
    <source>
        <dbReference type="Proteomes" id="UP001558652"/>
    </source>
</evidence>
<dbReference type="EMBL" id="JBFDAA010000015">
    <property type="protein sequence ID" value="KAL1117657.1"/>
    <property type="molecule type" value="Genomic_DNA"/>
</dbReference>
<accession>A0ABD0Y363</accession>
<dbReference type="SUPFAM" id="SSF54001">
    <property type="entry name" value="Cysteine proteinases"/>
    <property type="match status" value="1"/>
</dbReference>
<evidence type="ECO:0008006" key="3">
    <source>
        <dbReference type="Google" id="ProtNLM"/>
    </source>
</evidence>
<keyword evidence="2" id="KW-1185">Reference proteome</keyword>
<sequence length="367" mass="41670">MTKKQETREIVRGSPVVGDYWSARSDFTSVQKHSTRLLLRTLEHSYDRGLDSQSFEKRILEKTGVASGRIRPVAGEQPAEGIGGILDPQGRISPMLKAWRGVTHLKEGQAFRRECLEKANVSTVDLLKVLRRVARHGTCSRAHENSPPIGISASCVRVDVVRRNAVSRCVGTPIQHNSVYSGRLSTCQRFWTVERPRSGQASTYQAVKRSCRERGCLYEDPDFPPGPRALYKNKKPPMQPIVWMRPHSNSLDSLHRLKRRRPHALPVEFPSARECIIQIRKCHHWMSSFIKTNPVIKLKSQNIIPSHQFGFRSNQSTLQQCLRIVDLISSALEKKEYCGGVFLDVAQAFDRNMFRRLDAIFSLSNCG</sequence>
<name>A0ABD0Y363_9HEMI</name>
<gene>
    <name evidence="1" type="ORF">AAG570_003972</name>
</gene>